<evidence type="ECO:0000256" key="3">
    <source>
        <dbReference type="ARBA" id="ARBA00022643"/>
    </source>
</evidence>
<dbReference type="EMBL" id="BART01013084">
    <property type="protein sequence ID" value="GAG88669.1"/>
    <property type="molecule type" value="Genomic_DNA"/>
</dbReference>
<dbReference type="GO" id="GO:0008531">
    <property type="term" value="F:riboflavin kinase activity"/>
    <property type="evidence" value="ECO:0007669"/>
    <property type="project" value="UniProtKB-EC"/>
</dbReference>
<dbReference type="SUPFAM" id="SSF82114">
    <property type="entry name" value="Riboflavin kinase-like"/>
    <property type="match status" value="1"/>
</dbReference>
<protein>
    <recommendedName>
        <fullName evidence="1">riboflavin kinase</fullName>
        <ecNumber evidence="1">2.7.1.26</ecNumber>
    </recommendedName>
</protein>
<dbReference type="AlphaFoldDB" id="X1AZE0"/>
<organism evidence="8">
    <name type="scientific">marine sediment metagenome</name>
    <dbReference type="NCBI Taxonomy" id="412755"/>
    <lineage>
        <taxon>unclassified sequences</taxon>
        <taxon>metagenomes</taxon>
        <taxon>ecological metagenomes</taxon>
    </lineage>
</organism>
<evidence type="ECO:0000313" key="8">
    <source>
        <dbReference type="EMBL" id="GAG88669.1"/>
    </source>
</evidence>
<dbReference type="GO" id="GO:0005524">
    <property type="term" value="F:ATP binding"/>
    <property type="evidence" value="ECO:0007669"/>
    <property type="project" value="UniProtKB-KW"/>
</dbReference>
<dbReference type="GO" id="GO:0009231">
    <property type="term" value="P:riboflavin biosynthetic process"/>
    <property type="evidence" value="ECO:0007669"/>
    <property type="project" value="InterPro"/>
</dbReference>
<proteinExistence type="predicted"/>
<evidence type="ECO:0000256" key="2">
    <source>
        <dbReference type="ARBA" id="ARBA00022630"/>
    </source>
</evidence>
<dbReference type="EC" id="2.7.1.26" evidence="1"/>
<name>X1AZE0_9ZZZZ</name>
<feature type="domain" description="Riboflavin kinase" evidence="7">
    <location>
        <begin position="1"/>
        <end position="37"/>
    </location>
</feature>
<evidence type="ECO:0000256" key="1">
    <source>
        <dbReference type="ARBA" id="ARBA00012105"/>
    </source>
</evidence>
<reference evidence="8" key="1">
    <citation type="journal article" date="2014" name="Front. Microbiol.">
        <title>High frequency of phylogenetically diverse reductive dehalogenase-homologous genes in deep subseafloor sedimentary metagenomes.</title>
        <authorList>
            <person name="Kawai M."/>
            <person name="Futagami T."/>
            <person name="Toyoda A."/>
            <person name="Takaki Y."/>
            <person name="Nishi S."/>
            <person name="Hori S."/>
            <person name="Arai W."/>
            <person name="Tsubouchi T."/>
            <person name="Morono Y."/>
            <person name="Uchiyama I."/>
            <person name="Ito T."/>
            <person name="Fujiyama A."/>
            <person name="Inagaki F."/>
            <person name="Takami H."/>
        </authorList>
    </citation>
    <scope>NUCLEOTIDE SEQUENCE</scope>
    <source>
        <strain evidence="8">Expedition CK06-06</strain>
    </source>
</reference>
<dbReference type="Pfam" id="PF01687">
    <property type="entry name" value="Flavokinase"/>
    <property type="match status" value="1"/>
</dbReference>
<keyword evidence="2" id="KW-0285">Flavoprotein</keyword>
<evidence type="ECO:0000256" key="5">
    <source>
        <dbReference type="ARBA" id="ARBA00022741"/>
    </source>
</evidence>
<evidence type="ECO:0000256" key="4">
    <source>
        <dbReference type="ARBA" id="ARBA00022679"/>
    </source>
</evidence>
<dbReference type="InterPro" id="IPR023465">
    <property type="entry name" value="Riboflavin_kinase_dom_sf"/>
</dbReference>
<dbReference type="InterPro" id="IPR015865">
    <property type="entry name" value="Riboflavin_kinase_bac/euk"/>
</dbReference>
<accession>X1AZE0</accession>
<sequence>GKELQVKFIHKLRDEQRFASSKELEAQIKKDVEKVKIITRELK</sequence>
<feature type="non-terminal residue" evidence="8">
    <location>
        <position position="1"/>
    </location>
</feature>
<gene>
    <name evidence="8" type="ORF">S01H4_26965</name>
</gene>
<evidence type="ECO:0000259" key="7">
    <source>
        <dbReference type="Pfam" id="PF01687"/>
    </source>
</evidence>
<keyword evidence="4" id="KW-0808">Transferase</keyword>
<keyword evidence="6" id="KW-0067">ATP-binding</keyword>
<keyword evidence="5" id="KW-0547">Nucleotide-binding</keyword>
<keyword evidence="3" id="KW-0288">FMN</keyword>
<evidence type="ECO:0000256" key="6">
    <source>
        <dbReference type="ARBA" id="ARBA00022840"/>
    </source>
</evidence>
<comment type="caution">
    <text evidence="8">The sequence shown here is derived from an EMBL/GenBank/DDBJ whole genome shotgun (WGS) entry which is preliminary data.</text>
</comment>
<dbReference type="Gene3D" id="2.40.30.30">
    <property type="entry name" value="Riboflavin kinase-like"/>
    <property type="match status" value="1"/>
</dbReference>